<sequence>MTVQETFAKKTRKPFSKKIENILLYKSARTCCVCRVPKRPVEIHHIDEDPSNNNEENLVVICANCHDEAHTIHKLSKNLTPERLRDTKKKWEDEVSKRASHAMTSQANLNQAVWTYINHQRLPQIMKAHGIKFDETLHSILIATGVTDKIGIPILKKKKESRFLTTIYDRLEYDEAHRLHHMYCEAIDDLIEASNPIELGAIWSKTEIKDLIAPGTICFCMRGFRFQRGDTVENEEDRVIYAKAKNIEIRFSANTRHMFGSSALYDSFVGHRFIAALIIVKNVDTEDGVLVIRATPLAMGAGFVTSAYDTPYAMKTNRLKR</sequence>
<dbReference type="Proteomes" id="UP000199129">
    <property type="component" value="Unassembled WGS sequence"/>
</dbReference>
<evidence type="ECO:0000259" key="1">
    <source>
        <dbReference type="SMART" id="SM00507"/>
    </source>
</evidence>
<proteinExistence type="predicted"/>
<organism evidence="3 4">
    <name type="scientific">Pseudomonas palleroniana</name>
    <dbReference type="NCBI Taxonomy" id="191390"/>
    <lineage>
        <taxon>Bacteria</taxon>
        <taxon>Pseudomonadati</taxon>
        <taxon>Pseudomonadota</taxon>
        <taxon>Gammaproteobacteria</taxon>
        <taxon>Pseudomonadales</taxon>
        <taxon>Pseudomonadaceae</taxon>
        <taxon>Pseudomonas</taxon>
    </lineage>
</organism>
<dbReference type="InterPro" id="IPR003615">
    <property type="entry name" value="HNH_nuc"/>
</dbReference>
<dbReference type="EMBL" id="VZPQ01000027">
    <property type="protein sequence ID" value="KAB0563505.1"/>
    <property type="molecule type" value="Genomic_DNA"/>
</dbReference>
<protein>
    <recommendedName>
        <fullName evidence="1">HNH nuclease domain-containing protein</fullName>
    </recommendedName>
</protein>
<dbReference type="AlphaFoldDB" id="A0A1H5M2K6"/>
<name>A0A1H5M2K6_9PSED</name>
<dbReference type="Proteomes" id="UP000423257">
    <property type="component" value="Unassembled WGS sequence"/>
</dbReference>
<evidence type="ECO:0000313" key="3">
    <source>
        <dbReference type="EMBL" id="SEE82987.1"/>
    </source>
</evidence>
<dbReference type="RefSeq" id="WP_143038191.1">
    <property type="nucleotide sequence ID" value="NZ_FNUA01000002.1"/>
</dbReference>
<accession>A0A1H5M2K6</accession>
<dbReference type="CDD" id="cd00085">
    <property type="entry name" value="HNHc"/>
    <property type="match status" value="1"/>
</dbReference>
<gene>
    <name evidence="2" type="ORF">F7R03_26590</name>
    <name evidence="3" type="ORF">SAMN04490198_3035</name>
</gene>
<feature type="domain" description="HNH nuclease" evidence="1">
    <location>
        <begin position="18"/>
        <end position="67"/>
    </location>
</feature>
<reference evidence="3 4" key="1">
    <citation type="submission" date="2016-10" db="EMBL/GenBank/DDBJ databases">
        <authorList>
            <person name="de Groot N.N."/>
        </authorList>
    </citation>
    <scope>NUCLEOTIDE SEQUENCE [LARGE SCALE GENOMIC DNA]</scope>
    <source>
        <strain evidence="3 4">BS3265</strain>
    </source>
</reference>
<dbReference type="EMBL" id="FNUA01000002">
    <property type="protein sequence ID" value="SEE82987.1"/>
    <property type="molecule type" value="Genomic_DNA"/>
</dbReference>
<reference evidence="2 5" key="2">
    <citation type="submission" date="2019-09" db="EMBL/GenBank/DDBJ databases">
        <title>Draft genome sequences of 48 bacterial type strains from the CCUG.</title>
        <authorList>
            <person name="Tunovic T."/>
            <person name="Pineiro-Iglesias B."/>
            <person name="Unosson C."/>
            <person name="Inganas E."/>
            <person name="Ohlen M."/>
            <person name="Cardew S."/>
            <person name="Jensie-Markopoulos S."/>
            <person name="Salva-Serra F."/>
            <person name="Jaen-Luchoro D."/>
            <person name="Karlsson R."/>
            <person name="Svensson-Stadler L."/>
            <person name="Chun J."/>
            <person name="Moore E."/>
        </authorList>
    </citation>
    <scope>NUCLEOTIDE SEQUENCE [LARGE SCALE GENOMIC DNA]</scope>
    <source>
        <strain evidence="2 5">CCUG 51524</strain>
    </source>
</reference>
<dbReference type="SMART" id="SM00507">
    <property type="entry name" value="HNHc"/>
    <property type="match status" value="1"/>
</dbReference>
<evidence type="ECO:0000313" key="4">
    <source>
        <dbReference type="Proteomes" id="UP000199129"/>
    </source>
</evidence>
<evidence type="ECO:0000313" key="5">
    <source>
        <dbReference type="Proteomes" id="UP000423257"/>
    </source>
</evidence>
<evidence type="ECO:0000313" key="2">
    <source>
        <dbReference type="EMBL" id="KAB0563505.1"/>
    </source>
</evidence>